<dbReference type="AlphaFoldDB" id="A0A846ZJD1"/>
<dbReference type="Pfam" id="PF02321">
    <property type="entry name" value="OEP"/>
    <property type="match status" value="1"/>
</dbReference>
<dbReference type="GO" id="GO:0015562">
    <property type="term" value="F:efflux transmembrane transporter activity"/>
    <property type="evidence" value="ECO:0007669"/>
    <property type="project" value="InterPro"/>
</dbReference>
<proteinExistence type="inferred from homology"/>
<dbReference type="PANTHER" id="PTHR30203">
    <property type="entry name" value="OUTER MEMBRANE CATION EFFLUX PROTEIN"/>
    <property type="match status" value="1"/>
</dbReference>
<evidence type="ECO:0000313" key="4">
    <source>
        <dbReference type="Proteomes" id="UP000541636"/>
    </source>
</evidence>
<dbReference type="InterPro" id="IPR003423">
    <property type="entry name" value="OMP_efflux"/>
</dbReference>
<dbReference type="Gene3D" id="1.20.1600.10">
    <property type="entry name" value="Outer membrane efflux proteins (OEP)"/>
    <property type="match status" value="1"/>
</dbReference>
<dbReference type="Proteomes" id="UP000541636">
    <property type="component" value="Unassembled WGS sequence"/>
</dbReference>
<evidence type="ECO:0000256" key="1">
    <source>
        <dbReference type="ARBA" id="ARBA00007613"/>
    </source>
</evidence>
<dbReference type="SUPFAM" id="SSF56954">
    <property type="entry name" value="Outer membrane efflux proteins (OEP)"/>
    <property type="match status" value="1"/>
</dbReference>
<evidence type="ECO:0000256" key="2">
    <source>
        <dbReference type="SAM" id="MobiDB-lite"/>
    </source>
</evidence>
<comment type="caution">
    <text evidence="3">The sequence shown here is derived from an EMBL/GenBank/DDBJ whole genome shotgun (WGS) entry which is preliminary data.</text>
</comment>
<keyword evidence="4" id="KW-1185">Reference proteome</keyword>
<gene>
    <name evidence="3" type="ORF">HF690_01520</name>
</gene>
<feature type="region of interest" description="Disordered" evidence="2">
    <location>
        <begin position="460"/>
        <end position="479"/>
    </location>
</feature>
<sequence>MPWLSPRRVPAVLVRYKARRVAHLLSGCVLTALAGCAIYRPQPLHPRPAAQNASALEVPAARMPMPALRSHRFDPSNGLDVTETAMLAVVNNPRLRTLRDRLDIGRAQAFEAGLLPDPQLAASRDILDNPNADVSSAYSLGLSYDLGPLLTRSARVTSARASQRQIRLQLLWAEWQTIAHARLLFDQVHALRAQQHRLQRELTALRGLDASIQKALRSGDLDYAGASAGLDATAQVRNQLADTSRQLDQAESDLRGLLGLAPDAPLRLTGPDWQPRPSAAQVAHAEKDLARRRPDLLALKAGYAAQEARVRAAILGQFPDIQVGFNRARDTSNVHTHGFSIGLTLPLFDGNRGRIAVTRATRQALADAYRARLLATRNDVHRLVAALHTLRGQIDAAAEHAHRMDRAERSATENWRSGALDWPTWLAIRASALQADLQMNRLRRQRAKASIALETLLGGDWTDATTPDAPSPKTGNRSS</sequence>
<dbReference type="InterPro" id="IPR010131">
    <property type="entry name" value="MdtP/NodT-like"/>
</dbReference>
<accession>A0A846ZJD1</accession>
<reference evidence="3 4" key="1">
    <citation type="journal article" date="2017" name="Int. J. Syst. Evol. Microbiol.">
        <title>Oleiagrimonas citrea sp. nov., a marine bacterium isolated from tidal flat sediment and emended description of the genus Oleiagrimonas Fang et al. 2015 and Oleiagrimonas soli.</title>
        <authorList>
            <person name="Yang S.H."/>
            <person name="Seo H.S."/>
            <person name="Seong C.N."/>
            <person name="Kwon K.K."/>
        </authorList>
    </citation>
    <scope>NUCLEOTIDE SEQUENCE [LARGE SCALE GENOMIC DNA]</scope>
    <source>
        <strain evidence="3 4">MEBiC09124</strain>
    </source>
</reference>
<name>A0A846ZJD1_9GAMM</name>
<dbReference type="EMBL" id="JAAZQD010000001">
    <property type="protein sequence ID" value="NKZ37630.1"/>
    <property type="molecule type" value="Genomic_DNA"/>
</dbReference>
<comment type="similarity">
    <text evidence="1">Belongs to the outer membrane factor (OMF) (TC 1.B.17) family.</text>
</comment>
<evidence type="ECO:0000313" key="3">
    <source>
        <dbReference type="EMBL" id="NKZ37630.1"/>
    </source>
</evidence>
<protein>
    <submittedName>
        <fullName evidence="3">TolC family protein</fullName>
    </submittedName>
</protein>
<organism evidence="3 4">
    <name type="scientific">Oleiagrimonas citrea</name>
    <dbReference type="NCBI Taxonomy" id="1665687"/>
    <lineage>
        <taxon>Bacteria</taxon>
        <taxon>Pseudomonadati</taxon>
        <taxon>Pseudomonadota</taxon>
        <taxon>Gammaproteobacteria</taxon>
        <taxon>Lysobacterales</taxon>
        <taxon>Rhodanobacteraceae</taxon>
        <taxon>Oleiagrimonas</taxon>
    </lineage>
</organism>